<accession>A0AAV5KJS0</accession>
<dbReference type="Proteomes" id="UP001054252">
    <property type="component" value="Unassembled WGS sequence"/>
</dbReference>
<sequence>MASLSLAFNLCDHNCLCNPPTLSRCCFPLGLQSFMLPDPTAVHNMVAAPPIAPAPLP</sequence>
<proteinExistence type="predicted"/>
<evidence type="ECO:0000313" key="1">
    <source>
        <dbReference type="EMBL" id="GKV24746.1"/>
    </source>
</evidence>
<reference evidence="1 2" key="1">
    <citation type="journal article" date="2021" name="Commun. Biol.">
        <title>The genome of Shorea leprosula (Dipterocarpaceae) highlights the ecological relevance of drought in aseasonal tropical rainforests.</title>
        <authorList>
            <person name="Ng K.K.S."/>
            <person name="Kobayashi M.J."/>
            <person name="Fawcett J.A."/>
            <person name="Hatakeyama M."/>
            <person name="Paape T."/>
            <person name="Ng C.H."/>
            <person name="Ang C.C."/>
            <person name="Tnah L.H."/>
            <person name="Lee C.T."/>
            <person name="Nishiyama T."/>
            <person name="Sese J."/>
            <person name="O'Brien M.J."/>
            <person name="Copetti D."/>
            <person name="Mohd Noor M.I."/>
            <person name="Ong R.C."/>
            <person name="Putra M."/>
            <person name="Sireger I.Z."/>
            <person name="Indrioko S."/>
            <person name="Kosugi Y."/>
            <person name="Izuno A."/>
            <person name="Isagi Y."/>
            <person name="Lee S.L."/>
            <person name="Shimizu K.K."/>
        </authorList>
    </citation>
    <scope>NUCLEOTIDE SEQUENCE [LARGE SCALE GENOMIC DNA]</scope>
    <source>
        <strain evidence="1">214</strain>
    </source>
</reference>
<dbReference type="EMBL" id="BPVZ01000066">
    <property type="protein sequence ID" value="GKV24746.1"/>
    <property type="molecule type" value="Genomic_DNA"/>
</dbReference>
<evidence type="ECO:0000313" key="2">
    <source>
        <dbReference type="Proteomes" id="UP001054252"/>
    </source>
</evidence>
<comment type="caution">
    <text evidence="1">The sequence shown here is derived from an EMBL/GenBank/DDBJ whole genome shotgun (WGS) entry which is preliminary data.</text>
</comment>
<name>A0AAV5KJS0_9ROSI</name>
<dbReference type="AlphaFoldDB" id="A0AAV5KJS0"/>
<organism evidence="1 2">
    <name type="scientific">Rubroshorea leprosula</name>
    <dbReference type="NCBI Taxonomy" id="152421"/>
    <lineage>
        <taxon>Eukaryota</taxon>
        <taxon>Viridiplantae</taxon>
        <taxon>Streptophyta</taxon>
        <taxon>Embryophyta</taxon>
        <taxon>Tracheophyta</taxon>
        <taxon>Spermatophyta</taxon>
        <taxon>Magnoliopsida</taxon>
        <taxon>eudicotyledons</taxon>
        <taxon>Gunneridae</taxon>
        <taxon>Pentapetalae</taxon>
        <taxon>rosids</taxon>
        <taxon>malvids</taxon>
        <taxon>Malvales</taxon>
        <taxon>Dipterocarpaceae</taxon>
        <taxon>Rubroshorea</taxon>
    </lineage>
</organism>
<gene>
    <name evidence="1" type="ORF">SLEP1_g34322</name>
</gene>
<keyword evidence="2" id="KW-1185">Reference proteome</keyword>
<protein>
    <submittedName>
        <fullName evidence="1">Uncharacterized protein</fullName>
    </submittedName>
</protein>